<dbReference type="InterPro" id="IPR024086">
    <property type="entry name" value="GlmM_arc-type"/>
</dbReference>
<dbReference type="PANTHER" id="PTHR42946">
    <property type="entry name" value="PHOSPHOHEXOSE MUTASE"/>
    <property type="match status" value="1"/>
</dbReference>
<evidence type="ECO:0000259" key="9">
    <source>
        <dbReference type="Pfam" id="PF02878"/>
    </source>
</evidence>
<dbReference type="EMBL" id="JADILV010000058">
    <property type="protein sequence ID" value="MBO8484131.1"/>
    <property type="molecule type" value="Genomic_DNA"/>
</dbReference>
<dbReference type="GO" id="GO:0009252">
    <property type="term" value="P:peptidoglycan biosynthetic process"/>
    <property type="evidence" value="ECO:0007669"/>
    <property type="project" value="TreeGrafter"/>
</dbReference>
<organism evidence="12 13">
    <name type="scientific">Candidatus Cryptobacteroides avicola</name>
    <dbReference type="NCBI Taxonomy" id="2840757"/>
    <lineage>
        <taxon>Bacteria</taxon>
        <taxon>Pseudomonadati</taxon>
        <taxon>Bacteroidota</taxon>
        <taxon>Bacteroidia</taxon>
        <taxon>Bacteroidales</taxon>
        <taxon>Candidatus Cryptobacteroides</taxon>
    </lineage>
</organism>
<dbReference type="GO" id="GO:0004615">
    <property type="term" value="F:phosphomannomutase activity"/>
    <property type="evidence" value="ECO:0007669"/>
    <property type="project" value="TreeGrafter"/>
</dbReference>
<dbReference type="GO" id="GO:0008966">
    <property type="term" value="F:phosphoglucosamine mutase activity"/>
    <property type="evidence" value="ECO:0007669"/>
    <property type="project" value="UniProtKB-EC"/>
</dbReference>
<keyword evidence="4 7" id="KW-0479">Metal-binding</keyword>
<accession>A0A940DVX5</accession>
<evidence type="ECO:0000256" key="5">
    <source>
        <dbReference type="ARBA" id="ARBA00022842"/>
    </source>
</evidence>
<dbReference type="InterPro" id="IPR016055">
    <property type="entry name" value="A-D-PHexomutase_a/b/a-I/II/III"/>
</dbReference>
<dbReference type="GO" id="GO:0000287">
    <property type="term" value="F:magnesium ion binding"/>
    <property type="evidence" value="ECO:0007669"/>
    <property type="project" value="InterPro"/>
</dbReference>
<evidence type="ECO:0000256" key="7">
    <source>
        <dbReference type="RuleBase" id="RU004326"/>
    </source>
</evidence>
<dbReference type="PROSITE" id="PS00710">
    <property type="entry name" value="PGM_PMM"/>
    <property type="match status" value="1"/>
</dbReference>
<evidence type="ECO:0000256" key="1">
    <source>
        <dbReference type="ARBA" id="ARBA00001946"/>
    </source>
</evidence>
<comment type="similarity">
    <text evidence="2 7">Belongs to the phosphohexose mutase family.</text>
</comment>
<dbReference type="GO" id="GO:0005829">
    <property type="term" value="C:cytosol"/>
    <property type="evidence" value="ECO:0007669"/>
    <property type="project" value="TreeGrafter"/>
</dbReference>
<evidence type="ECO:0000256" key="3">
    <source>
        <dbReference type="ARBA" id="ARBA00022553"/>
    </source>
</evidence>
<feature type="domain" description="Alpha-D-phosphohexomutase alpha/beta/alpha" evidence="10">
    <location>
        <begin position="173"/>
        <end position="265"/>
    </location>
</feature>
<dbReference type="NCBIfam" id="TIGR03990">
    <property type="entry name" value="Arch_GlmM"/>
    <property type="match status" value="1"/>
</dbReference>
<dbReference type="AlphaFoldDB" id="A0A940DVX5"/>
<dbReference type="PANTHER" id="PTHR42946:SF1">
    <property type="entry name" value="PHOSPHOGLUCOMUTASE (ALPHA-D-GLUCOSE-1,6-BISPHOSPHATE-DEPENDENT)"/>
    <property type="match status" value="1"/>
</dbReference>
<dbReference type="InterPro" id="IPR005845">
    <property type="entry name" value="A-D-PHexomutase_a/b/a-II"/>
</dbReference>
<dbReference type="InterPro" id="IPR005844">
    <property type="entry name" value="A-D-PHexomutase_a/b/a-I"/>
</dbReference>
<dbReference type="GO" id="GO:0006048">
    <property type="term" value="P:UDP-N-acetylglucosamine biosynthetic process"/>
    <property type="evidence" value="ECO:0007669"/>
    <property type="project" value="TreeGrafter"/>
</dbReference>
<reference evidence="12" key="1">
    <citation type="submission" date="2020-10" db="EMBL/GenBank/DDBJ databases">
        <authorList>
            <person name="Gilroy R."/>
        </authorList>
    </citation>
    <scope>NUCLEOTIDE SEQUENCE</scope>
    <source>
        <strain evidence="12">G3-8215</strain>
    </source>
</reference>
<keyword evidence="3" id="KW-0597">Phosphoprotein</keyword>
<name>A0A940DVX5_9BACT</name>
<dbReference type="SUPFAM" id="SSF53738">
    <property type="entry name" value="Phosphoglucomutase, first 3 domains"/>
    <property type="match status" value="3"/>
</dbReference>
<gene>
    <name evidence="12" type="primary">glmM</name>
    <name evidence="12" type="ORF">IAB75_08480</name>
</gene>
<dbReference type="Pfam" id="PF02878">
    <property type="entry name" value="PGM_PMM_I"/>
    <property type="match status" value="1"/>
</dbReference>
<proteinExistence type="inferred from homology"/>
<dbReference type="Gene3D" id="3.40.120.10">
    <property type="entry name" value="Alpha-D-Glucose-1,6-Bisphosphate, subunit A, domain 3"/>
    <property type="match status" value="3"/>
</dbReference>
<evidence type="ECO:0000256" key="4">
    <source>
        <dbReference type="ARBA" id="ARBA00022723"/>
    </source>
</evidence>
<evidence type="ECO:0000256" key="2">
    <source>
        <dbReference type="ARBA" id="ARBA00010231"/>
    </source>
</evidence>
<dbReference type="GO" id="GO:0005975">
    <property type="term" value="P:carbohydrate metabolic process"/>
    <property type="evidence" value="ECO:0007669"/>
    <property type="project" value="InterPro"/>
</dbReference>
<dbReference type="InterPro" id="IPR050060">
    <property type="entry name" value="Phosphoglucosamine_mutase"/>
</dbReference>
<comment type="cofactor">
    <cofactor evidence="1">
        <name>Mg(2+)</name>
        <dbReference type="ChEBI" id="CHEBI:18420"/>
    </cofactor>
</comment>
<dbReference type="SUPFAM" id="SSF55957">
    <property type="entry name" value="Phosphoglucomutase, C-terminal domain"/>
    <property type="match status" value="1"/>
</dbReference>
<protein>
    <submittedName>
        <fullName evidence="12">Phosphoglucosamine mutase</fullName>
        <ecNumber evidence="12">5.4.2.10</ecNumber>
    </submittedName>
</protein>
<feature type="domain" description="Alpha-D-phosphohexomutase alpha/beta/alpha" evidence="9">
    <location>
        <begin position="8"/>
        <end position="144"/>
    </location>
</feature>
<dbReference type="InterPro" id="IPR005841">
    <property type="entry name" value="Alpha-D-phosphohexomutase_SF"/>
</dbReference>
<feature type="domain" description="Alpha-D-phosphohexomutase alpha/beta/alpha" evidence="11">
    <location>
        <begin position="307"/>
        <end position="394"/>
    </location>
</feature>
<dbReference type="Pfam" id="PF00408">
    <property type="entry name" value="PGM_PMM_IV"/>
    <property type="match status" value="1"/>
</dbReference>
<dbReference type="Pfam" id="PF02880">
    <property type="entry name" value="PGM_PMM_III"/>
    <property type="match status" value="1"/>
</dbReference>
<evidence type="ECO:0000313" key="13">
    <source>
        <dbReference type="Proteomes" id="UP000725002"/>
    </source>
</evidence>
<dbReference type="InterPro" id="IPR005846">
    <property type="entry name" value="A-D-PHexomutase_a/b/a-III"/>
</dbReference>
<dbReference type="InterPro" id="IPR005843">
    <property type="entry name" value="A-D-PHexomutase_C"/>
</dbReference>
<dbReference type="InterPro" id="IPR016066">
    <property type="entry name" value="A-D-PHexomutase_CS"/>
</dbReference>
<evidence type="ECO:0000259" key="11">
    <source>
        <dbReference type="Pfam" id="PF02880"/>
    </source>
</evidence>
<keyword evidence="6 12" id="KW-0413">Isomerase</keyword>
<feature type="domain" description="Alpha-D-phosphohexomutase C-terminal" evidence="8">
    <location>
        <begin position="413"/>
        <end position="476"/>
    </location>
</feature>
<dbReference type="PRINTS" id="PR00509">
    <property type="entry name" value="PGMPMM"/>
</dbReference>
<dbReference type="Proteomes" id="UP000725002">
    <property type="component" value="Unassembled WGS sequence"/>
</dbReference>
<dbReference type="Gene3D" id="3.30.310.50">
    <property type="entry name" value="Alpha-D-phosphohexomutase, C-terminal domain"/>
    <property type="match status" value="1"/>
</dbReference>
<evidence type="ECO:0000259" key="8">
    <source>
        <dbReference type="Pfam" id="PF00408"/>
    </source>
</evidence>
<keyword evidence="5 7" id="KW-0460">Magnesium</keyword>
<evidence type="ECO:0000256" key="6">
    <source>
        <dbReference type="ARBA" id="ARBA00023235"/>
    </source>
</evidence>
<sequence>MTLIKSISGIRGTVGGQPGEALTPVDIVKFTYAYCVKLRERRPKPEGERYRVVVGKDARISGEMVENIVCGTLIACGVDVVKAGFASTPTTEMAVIFEQADGGIILTASHNPMQWNALKLLNEKGEFLNAGEGAAILECAESGSFDFAPVEDLGTVTETDFTDRHIDAVLALDAVDADAVRKAGFKVVLDAVNSVGGIIMPRLLGKLGVECIELNCTPDGRFAHNPEPLPANLTGLSEAVVSHHADLGISVDPDVDRLALICEDGTPFGEEYTLVSVADYLLSRVYEKAAETGKSIEDIAAPYSFCTVSNLSSSRALRDVTEKFGGECFSAAVGEVNVTTKMKECGALIGGEGNGGVIYPALHYGRDAMVGIALFLTSLAHKKCKVTELRNACPQYTIAKNKIQLSDKSLIDKILDKMKEIYASEDINDIDGVKISFEAEKKWVHLRKSNTEPIIRIYAEAPDARQAEKLAEDIIAIAEDIIKE</sequence>
<comment type="caution">
    <text evidence="12">The sequence shown here is derived from an EMBL/GenBank/DDBJ whole genome shotgun (WGS) entry which is preliminary data.</text>
</comment>
<evidence type="ECO:0000313" key="12">
    <source>
        <dbReference type="EMBL" id="MBO8484131.1"/>
    </source>
</evidence>
<reference evidence="12" key="2">
    <citation type="journal article" date="2021" name="PeerJ">
        <title>Extensive microbial diversity within the chicken gut microbiome revealed by metagenomics and culture.</title>
        <authorList>
            <person name="Gilroy R."/>
            <person name="Ravi A."/>
            <person name="Getino M."/>
            <person name="Pursley I."/>
            <person name="Horton D.L."/>
            <person name="Alikhan N.F."/>
            <person name="Baker D."/>
            <person name="Gharbi K."/>
            <person name="Hall N."/>
            <person name="Watson M."/>
            <person name="Adriaenssens E.M."/>
            <person name="Foster-Nyarko E."/>
            <person name="Jarju S."/>
            <person name="Secka A."/>
            <person name="Antonio M."/>
            <person name="Oren A."/>
            <person name="Chaudhuri R.R."/>
            <person name="La Ragione R."/>
            <person name="Hildebrand F."/>
            <person name="Pallen M.J."/>
        </authorList>
    </citation>
    <scope>NUCLEOTIDE SEQUENCE</scope>
    <source>
        <strain evidence="12">G3-8215</strain>
    </source>
</reference>
<evidence type="ECO:0000259" key="10">
    <source>
        <dbReference type="Pfam" id="PF02879"/>
    </source>
</evidence>
<dbReference type="InterPro" id="IPR036900">
    <property type="entry name" value="A-D-PHexomutase_C_sf"/>
</dbReference>
<dbReference type="Pfam" id="PF02879">
    <property type="entry name" value="PGM_PMM_II"/>
    <property type="match status" value="1"/>
</dbReference>
<dbReference type="EC" id="5.4.2.10" evidence="12"/>